<sequence length="80" mass="8726">MCARFTATLSGRAAYEFRYPSLPTDRQFGEPSQSPTGRAAQKTFGSASPNQTQNCESESRGGLNDSRSRQPPHPPPKAVR</sequence>
<dbReference type="EMBL" id="JAINUF010000007">
    <property type="protein sequence ID" value="KAJ8353734.1"/>
    <property type="molecule type" value="Genomic_DNA"/>
</dbReference>
<proteinExistence type="predicted"/>
<feature type="compositionally biased region" description="Polar residues" evidence="1">
    <location>
        <begin position="43"/>
        <end position="56"/>
    </location>
</feature>
<organism evidence="2 3">
    <name type="scientific">Synaphobranchus kaupii</name>
    <name type="common">Kaup's arrowtooth eel</name>
    <dbReference type="NCBI Taxonomy" id="118154"/>
    <lineage>
        <taxon>Eukaryota</taxon>
        <taxon>Metazoa</taxon>
        <taxon>Chordata</taxon>
        <taxon>Craniata</taxon>
        <taxon>Vertebrata</taxon>
        <taxon>Euteleostomi</taxon>
        <taxon>Actinopterygii</taxon>
        <taxon>Neopterygii</taxon>
        <taxon>Teleostei</taxon>
        <taxon>Anguilliformes</taxon>
        <taxon>Synaphobranchidae</taxon>
        <taxon>Synaphobranchus</taxon>
    </lineage>
</organism>
<accession>A0A9Q1IUR3</accession>
<reference evidence="2" key="1">
    <citation type="journal article" date="2023" name="Science">
        <title>Genome structures resolve the early diversification of teleost fishes.</title>
        <authorList>
            <person name="Parey E."/>
            <person name="Louis A."/>
            <person name="Montfort J."/>
            <person name="Bouchez O."/>
            <person name="Roques C."/>
            <person name="Iampietro C."/>
            <person name="Lluch J."/>
            <person name="Castinel A."/>
            <person name="Donnadieu C."/>
            <person name="Desvignes T."/>
            <person name="Floi Bucao C."/>
            <person name="Jouanno E."/>
            <person name="Wen M."/>
            <person name="Mejri S."/>
            <person name="Dirks R."/>
            <person name="Jansen H."/>
            <person name="Henkel C."/>
            <person name="Chen W.J."/>
            <person name="Zahm M."/>
            <person name="Cabau C."/>
            <person name="Klopp C."/>
            <person name="Thompson A.W."/>
            <person name="Robinson-Rechavi M."/>
            <person name="Braasch I."/>
            <person name="Lecointre G."/>
            <person name="Bobe J."/>
            <person name="Postlethwait J.H."/>
            <person name="Berthelot C."/>
            <person name="Roest Crollius H."/>
            <person name="Guiguen Y."/>
        </authorList>
    </citation>
    <scope>NUCLEOTIDE SEQUENCE</scope>
    <source>
        <strain evidence="2">WJC10195</strain>
    </source>
</reference>
<protein>
    <submittedName>
        <fullName evidence="2">Uncharacterized protein</fullName>
    </submittedName>
</protein>
<name>A0A9Q1IUR3_SYNKA</name>
<feature type="region of interest" description="Disordered" evidence="1">
    <location>
        <begin position="13"/>
        <end position="80"/>
    </location>
</feature>
<comment type="caution">
    <text evidence="2">The sequence shown here is derived from an EMBL/GenBank/DDBJ whole genome shotgun (WGS) entry which is preliminary data.</text>
</comment>
<dbReference type="Proteomes" id="UP001152622">
    <property type="component" value="Chromosome 7"/>
</dbReference>
<evidence type="ECO:0000256" key="1">
    <source>
        <dbReference type="SAM" id="MobiDB-lite"/>
    </source>
</evidence>
<feature type="compositionally biased region" description="Pro residues" evidence="1">
    <location>
        <begin position="71"/>
        <end position="80"/>
    </location>
</feature>
<gene>
    <name evidence="2" type="ORF">SKAU_G00213010</name>
</gene>
<evidence type="ECO:0000313" key="2">
    <source>
        <dbReference type="EMBL" id="KAJ8353734.1"/>
    </source>
</evidence>
<keyword evidence="3" id="KW-1185">Reference proteome</keyword>
<evidence type="ECO:0000313" key="3">
    <source>
        <dbReference type="Proteomes" id="UP001152622"/>
    </source>
</evidence>
<dbReference type="AlphaFoldDB" id="A0A9Q1IUR3"/>